<gene>
    <name evidence="2" type="ORF">IIE05_17045</name>
</gene>
<evidence type="ECO:0000256" key="1">
    <source>
        <dbReference type="SAM" id="Coils"/>
    </source>
</evidence>
<reference evidence="2 3" key="1">
    <citation type="submission" date="2020-10" db="EMBL/GenBank/DDBJ databases">
        <title>Investigation of anaerobic biodegradation of phenanthrene by a sulfate-dependent Geobacter anodireducens strain PheS2.</title>
        <authorList>
            <person name="Zhang Z."/>
        </authorList>
    </citation>
    <scope>NUCLEOTIDE SEQUENCE [LARGE SCALE GENOMIC DNA]</scope>
    <source>
        <strain evidence="2 3">PheS2</strain>
    </source>
</reference>
<evidence type="ECO:0000313" key="2">
    <source>
        <dbReference type="EMBL" id="MBE2889667.1"/>
    </source>
</evidence>
<proteinExistence type="predicted"/>
<accession>A0ABR9NZJ2</accession>
<keyword evidence="3" id="KW-1185">Reference proteome</keyword>
<keyword evidence="1" id="KW-0175">Coiled coil</keyword>
<sequence>MGIFKDERVDYLEEERRKLWTQVTSIQEQLRGFQEDSRVVREQLRLLEEALAKKTSDYEAEAKQSAKKSVEYKNKSETAKEAATQNLININKILDEINNAHKSINDINIQAAELVDATVSAKNKASEACDSIKERQEHIEESILELERLFANSANYADNIKTLQILATNGQDTATKIDALYKYLLNKKMK</sequence>
<comment type="caution">
    <text evidence="2">The sequence shown here is derived from an EMBL/GenBank/DDBJ whole genome shotgun (WGS) entry which is preliminary data.</text>
</comment>
<dbReference type="EMBL" id="JADBFD010000036">
    <property type="protein sequence ID" value="MBE2889667.1"/>
    <property type="molecule type" value="Genomic_DNA"/>
</dbReference>
<feature type="coiled-coil region" evidence="1">
    <location>
        <begin position="44"/>
        <end position="100"/>
    </location>
</feature>
<dbReference type="Proteomes" id="UP000618926">
    <property type="component" value="Unassembled WGS sequence"/>
</dbReference>
<name>A0ABR9NZJ2_9BACT</name>
<protein>
    <recommendedName>
        <fullName evidence="4">Chromosome partition protein Smc</fullName>
    </recommendedName>
</protein>
<dbReference type="RefSeq" id="WP_192906007.1">
    <property type="nucleotide sequence ID" value="NZ_JADBFD010000036.1"/>
</dbReference>
<evidence type="ECO:0008006" key="4">
    <source>
        <dbReference type="Google" id="ProtNLM"/>
    </source>
</evidence>
<organism evidence="2 3">
    <name type="scientific">Geobacter anodireducens</name>
    <dbReference type="NCBI Taxonomy" id="1340425"/>
    <lineage>
        <taxon>Bacteria</taxon>
        <taxon>Pseudomonadati</taxon>
        <taxon>Thermodesulfobacteriota</taxon>
        <taxon>Desulfuromonadia</taxon>
        <taxon>Geobacterales</taxon>
        <taxon>Geobacteraceae</taxon>
        <taxon>Geobacter</taxon>
    </lineage>
</organism>
<evidence type="ECO:0000313" key="3">
    <source>
        <dbReference type="Proteomes" id="UP000618926"/>
    </source>
</evidence>